<keyword evidence="5" id="KW-0418">Kinase</keyword>
<dbReference type="EMBL" id="CYGV01001785">
    <property type="protein sequence ID" value="CUA77154.1"/>
    <property type="molecule type" value="Genomic_DNA"/>
</dbReference>
<evidence type="ECO:0000256" key="3">
    <source>
        <dbReference type="SAM" id="MobiDB-lite"/>
    </source>
</evidence>
<accession>A0A0K6GFK1</accession>
<keyword evidence="1" id="KW-0547">Nucleotide-binding</keyword>
<keyword evidence="2" id="KW-0067">ATP-binding</keyword>
<dbReference type="Gene3D" id="1.10.510.10">
    <property type="entry name" value="Transferase(Phosphotransferase) domain 1"/>
    <property type="match status" value="1"/>
</dbReference>
<keyword evidence="6" id="KW-1185">Reference proteome</keyword>
<dbReference type="AlphaFoldDB" id="A0A0K6GFK1"/>
<gene>
    <name evidence="5" type="ORF">RSOLAG22IIIB_12576</name>
</gene>
<protein>
    <submittedName>
        <fullName evidence="5">Tyrosine-protein kinase Src-2</fullName>
    </submittedName>
</protein>
<dbReference type="SUPFAM" id="SSF56112">
    <property type="entry name" value="Protein kinase-like (PK-like)"/>
    <property type="match status" value="1"/>
</dbReference>
<proteinExistence type="predicted"/>
<dbReference type="PROSITE" id="PS50011">
    <property type="entry name" value="PROTEIN_KINASE_DOM"/>
    <property type="match status" value="1"/>
</dbReference>
<sequence length="546" mass="60584">MILQDNQPNFPHQLVSNEERFGKINTLQNAVDTFERAALPSNAVLTFDQTEEGEYLLSARPWEVDECRRVNQELWDQLQSHTRVPPTPVHAPTVQPSPAALSYLTPPSSPEPVNKRNLALIEHLEPPNAPEPPAPSDCANVRADQLASESLEYLTDYEDEDEWAIESMCSDIEELPMECTPGLINQTDCLDDDRMNSKWPISSSFPSTGTCDISPQEKSIMGLPTSYGVNYPSSGIKDLTPLLDTSCLPEWPIARGGFGEIWKGALTHGGPIAIKRLTMYSAAGDQGAEKIRKRTQRELSIWSGLKHPNILPLMGVCSFRGGTGLVSEWQDNGNAIDWVRMNPGVDRFRLCKGICAGLKYLHDTKIVHGDLRGANIMISKDGTPRLIDFGLASITEGGPFSASSTLAGTLRWMAPELQVTEGQGTTKAGDMFAFGMTMLELYTGLPPFSAVKNDIAVLLKYQNGERPPRPSLLTSNTKGSKKNRAGTRPNAARGKTGSRDICALMDDLTWHQIQRCWDQDPLQRPSANEMLEWFMWKKKRRFDDLD</sequence>
<name>A0A0K6GFK1_9AGAM</name>
<evidence type="ECO:0000313" key="5">
    <source>
        <dbReference type="EMBL" id="CUA77154.1"/>
    </source>
</evidence>
<evidence type="ECO:0000259" key="4">
    <source>
        <dbReference type="PROSITE" id="PS50011"/>
    </source>
</evidence>
<dbReference type="GO" id="GO:0004674">
    <property type="term" value="F:protein serine/threonine kinase activity"/>
    <property type="evidence" value="ECO:0007669"/>
    <property type="project" value="TreeGrafter"/>
</dbReference>
<evidence type="ECO:0000256" key="2">
    <source>
        <dbReference type="ARBA" id="ARBA00022840"/>
    </source>
</evidence>
<dbReference type="InterPro" id="IPR011009">
    <property type="entry name" value="Kinase-like_dom_sf"/>
</dbReference>
<dbReference type="GO" id="GO:0005524">
    <property type="term" value="F:ATP binding"/>
    <property type="evidence" value="ECO:0007669"/>
    <property type="project" value="UniProtKB-KW"/>
</dbReference>
<organism evidence="5 6">
    <name type="scientific">Rhizoctonia solani</name>
    <dbReference type="NCBI Taxonomy" id="456999"/>
    <lineage>
        <taxon>Eukaryota</taxon>
        <taxon>Fungi</taxon>
        <taxon>Dikarya</taxon>
        <taxon>Basidiomycota</taxon>
        <taxon>Agaricomycotina</taxon>
        <taxon>Agaricomycetes</taxon>
        <taxon>Cantharellales</taxon>
        <taxon>Ceratobasidiaceae</taxon>
        <taxon>Rhizoctonia</taxon>
    </lineage>
</organism>
<dbReference type="PANTHER" id="PTHR44329:SF298">
    <property type="entry name" value="MIXED LINEAGE KINASE DOMAIN-LIKE PROTEIN"/>
    <property type="match status" value="1"/>
</dbReference>
<feature type="domain" description="Protein kinase" evidence="4">
    <location>
        <begin position="247"/>
        <end position="537"/>
    </location>
</feature>
<dbReference type="InterPro" id="IPR000719">
    <property type="entry name" value="Prot_kinase_dom"/>
</dbReference>
<dbReference type="InterPro" id="IPR051681">
    <property type="entry name" value="Ser/Thr_Kinases-Pseudokinases"/>
</dbReference>
<feature type="region of interest" description="Disordered" evidence="3">
    <location>
        <begin position="467"/>
        <end position="496"/>
    </location>
</feature>
<evidence type="ECO:0000256" key="1">
    <source>
        <dbReference type="ARBA" id="ARBA00022741"/>
    </source>
</evidence>
<dbReference type="Proteomes" id="UP000044841">
    <property type="component" value="Unassembled WGS sequence"/>
</dbReference>
<keyword evidence="5" id="KW-0808">Transferase</keyword>
<reference evidence="5 6" key="1">
    <citation type="submission" date="2015-07" db="EMBL/GenBank/DDBJ databases">
        <authorList>
            <person name="Noorani M."/>
        </authorList>
    </citation>
    <scope>NUCLEOTIDE SEQUENCE [LARGE SCALE GENOMIC DNA]</scope>
    <source>
        <strain evidence="5">BBA 69670</strain>
    </source>
</reference>
<dbReference type="PROSITE" id="PS00109">
    <property type="entry name" value="PROTEIN_KINASE_TYR"/>
    <property type="match status" value="1"/>
</dbReference>
<dbReference type="PANTHER" id="PTHR44329">
    <property type="entry name" value="SERINE/THREONINE-PROTEIN KINASE TNNI3K-RELATED"/>
    <property type="match status" value="1"/>
</dbReference>
<evidence type="ECO:0000313" key="6">
    <source>
        <dbReference type="Proteomes" id="UP000044841"/>
    </source>
</evidence>
<dbReference type="Pfam" id="PF00069">
    <property type="entry name" value="Pkinase"/>
    <property type="match status" value="1"/>
</dbReference>
<dbReference type="InterPro" id="IPR008266">
    <property type="entry name" value="Tyr_kinase_AS"/>
</dbReference>